<sequence>MKRKIYLLVGIVIIFLIAIIAIYLNNQNNNQTINLSTAPEINIENVTSGTEKYQNFILDNTLHSKDYGDIHYNVYIPDSYDGSEPYALYMTLPGYQGLYFQGVGENLKTEEFGFVAPEYNSKMIIVAPQLDDWQELSANQTIELTEYFLSNYNIDSSRVYANGYSGGGETMSIVMGKRPDLFSGYLHCSSKWDGDYQTLVNSETPVYIVIGENDEYYGLDSSKQTYQDLYELYRDKGLSDQEIDQLLVLDVKDNSYFESQGASNQHGQGAHLFAHDKNVMGWLFNQIKGGDEVEK</sequence>
<dbReference type="AlphaFoldDB" id="A0A1Y4QIM6"/>
<dbReference type="InterPro" id="IPR029058">
    <property type="entry name" value="AB_hydrolase_fold"/>
</dbReference>
<evidence type="ECO:0000313" key="4">
    <source>
        <dbReference type="Proteomes" id="UP000196258"/>
    </source>
</evidence>
<evidence type="ECO:0000313" key="3">
    <source>
        <dbReference type="EMBL" id="OUQ05108.1"/>
    </source>
</evidence>
<dbReference type="Gene3D" id="3.40.50.1820">
    <property type="entry name" value="alpha/beta hydrolase"/>
    <property type="match status" value="1"/>
</dbReference>
<dbReference type="SUPFAM" id="SSF53474">
    <property type="entry name" value="alpha/beta-Hydrolases"/>
    <property type="match status" value="1"/>
</dbReference>
<name>A0A1Y4QIM6_9FIRM</name>
<feature type="domain" description="Peptidase S9 prolyl oligopeptidase catalytic" evidence="2">
    <location>
        <begin position="132"/>
        <end position="184"/>
    </location>
</feature>
<keyword evidence="1" id="KW-1133">Transmembrane helix</keyword>
<keyword evidence="1" id="KW-0812">Transmembrane</keyword>
<dbReference type="RefSeq" id="WP_087256434.1">
    <property type="nucleotide sequence ID" value="NZ_NFKY01000001.1"/>
</dbReference>
<dbReference type="InterPro" id="IPR001375">
    <property type="entry name" value="Peptidase_S9_cat"/>
</dbReference>
<protein>
    <submittedName>
        <fullName evidence="3">Alpha/beta hydrolase</fullName>
    </submittedName>
</protein>
<feature type="transmembrane region" description="Helical" evidence="1">
    <location>
        <begin position="5"/>
        <end position="24"/>
    </location>
</feature>
<dbReference type="EMBL" id="NFLB01000007">
    <property type="protein sequence ID" value="OUQ05108.1"/>
    <property type="molecule type" value="Genomic_DNA"/>
</dbReference>
<organism evidence="3 4">
    <name type="scientific">Thomasclavelia spiroformis</name>
    <dbReference type="NCBI Taxonomy" id="29348"/>
    <lineage>
        <taxon>Bacteria</taxon>
        <taxon>Bacillati</taxon>
        <taxon>Bacillota</taxon>
        <taxon>Erysipelotrichia</taxon>
        <taxon>Erysipelotrichales</taxon>
        <taxon>Coprobacillaceae</taxon>
        <taxon>Thomasclavelia</taxon>
    </lineage>
</organism>
<dbReference type="GO" id="GO:0008236">
    <property type="term" value="F:serine-type peptidase activity"/>
    <property type="evidence" value="ECO:0007669"/>
    <property type="project" value="InterPro"/>
</dbReference>
<keyword evidence="1" id="KW-0472">Membrane</keyword>
<dbReference type="GO" id="GO:0006508">
    <property type="term" value="P:proteolysis"/>
    <property type="evidence" value="ECO:0007669"/>
    <property type="project" value="InterPro"/>
</dbReference>
<dbReference type="Pfam" id="PF00326">
    <property type="entry name" value="Peptidase_S9"/>
    <property type="match status" value="1"/>
</dbReference>
<dbReference type="Proteomes" id="UP000196258">
    <property type="component" value="Unassembled WGS sequence"/>
</dbReference>
<evidence type="ECO:0000256" key="1">
    <source>
        <dbReference type="SAM" id="Phobius"/>
    </source>
</evidence>
<comment type="caution">
    <text evidence="3">The sequence shown here is derived from an EMBL/GenBank/DDBJ whole genome shotgun (WGS) entry which is preliminary data.</text>
</comment>
<keyword evidence="3" id="KW-0378">Hydrolase</keyword>
<proteinExistence type="predicted"/>
<accession>A0A1Y4QIM6</accession>
<reference evidence="4" key="1">
    <citation type="submission" date="2017-04" db="EMBL/GenBank/DDBJ databases">
        <title>Function of individual gut microbiota members based on whole genome sequencing of pure cultures obtained from chicken caecum.</title>
        <authorList>
            <person name="Medvecky M."/>
            <person name="Cejkova D."/>
            <person name="Polansky O."/>
            <person name="Karasova D."/>
            <person name="Kubasova T."/>
            <person name="Cizek A."/>
            <person name="Rychlik I."/>
        </authorList>
    </citation>
    <scope>NUCLEOTIDE SEQUENCE [LARGE SCALE GENOMIC DNA]</scope>
    <source>
        <strain evidence="4">An149</strain>
    </source>
</reference>
<gene>
    <name evidence="3" type="ORF">B5E91_07245</name>
</gene>
<evidence type="ECO:0000259" key="2">
    <source>
        <dbReference type="Pfam" id="PF00326"/>
    </source>
</evidence>